<organism evidence="1 2">
    <name type="scientific">Paenibacillus sambharensis</name>
    <dbReference type="NCBI Taxonomy" id="1803190"/>
    <lineage>
        <taxon>Bacteria</taxon>
        <taxon>Bacillati</taxon>
        <taxon>Bacillota</taxon>
        <taxon>Bacilli</taxon>
        <taxon>Bacillales</taxon>
        <taxon>Paenibacillaceae</taxon>
        <taxon>Paenibacillus</taxon>
    </lineage>
</organism>
<accession>A0A2W1LQ91</accession>
<sequence length="185" mass="21513">MWLGINNYSPDFIDNTEQFITKHDDMLHSLIGQSIDGINILWNKTEDEFYSIAPVLFKISEIQIELCANKLDEFSLTYNLIDPLTEVEPSDMGDGEVWFYEWRRYSGFIKSSTITGIDILELLFESRVIHDKDNPELIGQQSSNWLLHGIGLQTLDYYVTVYNAFDCNGVSFNKEPNEYIKYRSL</sequence>
<dbReference type="OrthoDB" id="3288608at2"/>
<evidence type="ECO:0000313" key="2">
    <source>
        <dbReference type="Proteomes" id="UP000249522"/>
    </source>
</evidence>
<name>A0A2W1LQ91_9BACL</name>
<gene>
    <name evidence="1" type="ORF">DNH61_04780</name>
</gene>
<dbReference type="Proteomes" id="UP000249522">
    <property type="component" value="Unassembled WGS sequence"/>
</dbReference>
<dbReference type="EMBL" id="QKRB01000033">
    <property type="protein sequence ID" value="PZD97015.1"/>
    <property type="molecule type" value="Genomic_DNA"/>
</dbReference>
<comment type="caution">
    <text evidence="1">The sequence shown here is derived from an EMBL/GenBank/DDBJ whole genome shotgun (WGS) entry which is preliminary data.</text>
</comment>
<reference evidence="1 2" key="1">
    <citation type="submission" date="2018-06" db="EMBL/GenBank/DDBJ databases">
        <title>Paenibacillus imtechensis sp. nov.</title>
        <authorList>
            <person name="Pinnaka A.K."/>
            <person name="Singh H."/>
            <person name="Kaur M."/>
        </authorList>
    </citation>
    <scope>NUCLEOTIDE SEQUENCE [LARGE SCALE GENOMIC DNA]</scope>
    <source>
        <strain evidence="1 2">SMB1</strain>
    </source>
</reference>
<dbReference type="RefSeq" id="WP_111145538.1">
    <property type="nucleotide sequence ID" value="NZ_QKRB01000033.1"/>
</dbReference>
<protein>
    <submittedName>
        <fullName evidence="1">Uncharacterized protein</fullName>
    </submittedName>
</protein>
<dbReference type="AlphaFoldDB" id="A0A2W1LQ91"/>
<keyword evidence="2" id="KW-1185">Reference proteome</keyword>
<proteinExistence type="predicted"/>
<evidence type="ECO:0000313" key="1">
    <source>
        <dbReference type="EMBL" id="PZD97015.1"/>
    </source>
</evidence>